<comment type="caution">
    <text evidence="1">The sequence shown here is derived from an EMBL/GenBank/DDBJ whole genome shotgun (WGS) entry which is preliminary data.</text>
</comment>
<dbReference type="Proteomes" id="UP001145114">
    <property type="component" value="Unassembled WGS sequence"/>
</dbReference>
<keyword evidence="2" id="KW-1185">Reference proteome</keyword>
<reference evidence="1" key="1">
    <citation type="submission" date="2022-06" db="EMBL/GenBank/DDBJ databases">
        <title>Phylogenomic reconstructions and comparative analyses of Kickxellomycotina fungi.</title>
        <authorList>
            <person name="Reynolds N.K."/>
            <person name="Stajich J.E."/>
            <person name="Barry K."/>
            <person name="Grigoriev I.V."/>
            <person name="Crous P."/>
            <person name="Smith M.E."/>
        </authorList>
    </citation>
    <scope>NUCLEOTIDE SEQUENCE</scope>
    <source>
        <strain evidence="1">RSA 2271</strain>
    </source>
</reference>
<proteinExistence type="predicted"/>
<organism evidence="1 2">
    <name type="scientific">Spiromyces aspiralis</name>
    <dbReference type="NCBI Taxonomy" id="68401"/>
    <lineage>
        <taxon>Eukaryota</taxon>
        <taxon>Fungi</taxon>
        <taxon>Fungi incertae sedis</taxon>
        <taxon>Zoopagomycota</taxon>
        <taxon>Kickxellomycotina</taxon>
        <taxon>Kickxellomycetes</taxon>
        <taxon>Kickxellales</taxon>
        <taxon>Kickxellaceae</taxon>
        <taxon>Spiromyces</taxon>
    </lineage>
</organism>
<protein>
    <submittedName>
        <fullName evidence="1">Uncharacterized protein</fullName>
    </submittedName>
</protein>
<evidence type="ECO:0000313" key="1">
    <source>
        <dbReference type="EMBL" id="KAJ1678856.1"/>
    </source>
</evidence>
<dbReference type="EMBL" id="JAMZIH010000801">
    <property type="protein sequence ID" value="KAJ1678856.1"/>
    <property type="molecule type" value="Genomic_DNA"/>
</dbReference>
<sequence>MVRDLTSDLSKSAHDMAITNCKKLESDRVHRDAESLQPLIQELDGINYALEATRSKLKQIPFEEIIVAGKPTISDPTLESKTLYLQESKKERQAIEQALSQAHKRFLQGHTDRVAELLRR</sequence>
<evidence type="ECO:0000313" key="2">
    <source>
        <dbReference type="Proteomes" id="UP001145114"/>
    </source>
</evidence>
<accession>A0ACC1HT68</accession>
<name>A0ACC1HT68_9FUNG</name>
<gene>
    <name evidence="1" type="ORF">EV182_003220</name>
</gene>